<dbReference type="Proteomes" id="UP001219349">
    <property type="component" value="Chromosome"/>
</dbReference>
<organism evidence="2 3">
    <name type="scientific">Paracoccus fistulariae</name>
    <dbReference type="NCBI Taxonomy" id="658446"/>
    <lineage>
        <taxon>Bacteria</taxon>
        <taxon>Pseudomonadati</taxon>
        <taxon>Pseudomonadota</taxon>
        <taxon>Alphaproteobacteria</taxon>
        <taxon>Rhodobacterales</taxon>
        <taxon>Paracoccaceae</taxon>
        <taxon>Paracoccus</taxon>
    </lineage>
</organism>
<proteinExistence type="predicted"/>
<evidence type="ECO:0000256" key="1">
    <source>
        <dbReference type="SAM" id="MobiDB-lite"/>
    </source>
</evidence>
<dbReference type="RefSeq" id="WP_271883929.1">
    <property type="nucleotide sequence ID" value="NZ_CP067136.1"/>
</dbReference>
<evidence type="ECO:0000313" key="3">
    <source>
        <dbReference type="Proteomes" id="UP001219349"/>
    </source>
</evidence>
<accession>A0ABY7SI26</accession>
<reference evidence="2 3" key="1">
    <citation type="submission" date="2021-01" db="EMBL/GenBank/DDBJ databases">
        <title>Biogeographic distribution of Paracoccus.</title>
        <authorList>
            <person name="Hollensteiner J."/>
            <person name="Leineberger J."/>
            <person name="Brinkhoff T."/>
            <person name="Daniel R."/>
        </authorList>
    </citation>
    <scope>NUCLEOTIDE SEQUENCE [LARGE SCALE GENOMIC DNA]</scope>
    <source>
        <strain evidence="2 3">KCTC 22803</strain>
    </source>
</reference>
<keyword evidence="3" id="KW-1185">Reference proteome</keyword>
<dbReference type="EMBL" id="CP067136">
    <property type="protein sequence ID" value="WCR06218.1"/>
    <property type="molecule type" value="Genomic_DNA"/>
</dbReference>
<name>A0ABY7SI26_9RHOB</name>
<protein>
    <recommendedName>
        <fullName evidence="4">FHA domain-containing protein</fullName>
    </recommendedName>
</protein>
<evidence type="ECO:0008006" key="4">
    <source>
        <dbReference type="Google" id="ProtNLM"/>
    </source>
</evidence>
<sequence length="369" mass="38417">MRLRLEMLDGRQAGAARVSDLTAPFSVGTGAEATWALRSDQGIEGHALFQRDGSGMILTASGEVTVEGRPVGSSPVTVSHGNVITVAGRQFRLTVETGGEGAFGIDAPSISAILSDIAPGGASADGPLPGHVATSPLDMPAQARPNAERYWQEPRAFAEEETTLRKPAAILPDDWAEDSAELSDRTSQGAAPLGRTNVNPPSHAPVQIADTRNPKRQEGDDPALALAALAQALDALALIEDGLQSALADLGIATLAPSQALTPAALMADRDGHARAALALRVQSISGMQQAIMAGSRKTIAQAAQRLDPDSIIRDSKGGLAAKITPATGYWAEFRARMTPGDADPPLSDRALAEQIRAALGRKDQTKDE</sequence>
<feature type="region of interest" description="Disordered" evidence="1">
    <location>
        <begin position="178"/>
        <end position="219"/>
    </location>
</feature>
<gene>
    <name evidence="2" type="ORF">JHX87_12025</name>
</gene>
<evidence type="ECO:0000313" key="2">
    <source>
        <dbReference type="EMBL" id="WCR06218.1"/>
    </source>
</evidence>